<keyword evidence="3" id="KW-1185">Reference proteome</keyword>
<proteinExistence type="predicted"/>
<feature type="compositionally biased region" description="Gly residues" evidence="1">
    <location>
        <begin position="12"/>
        <end position="22"/>
    </location>
</feature>
<comment type="caution">
    <text evidence="2">The sequence shown here is derived from an EMBL/GenBank/DDBJ whole genome shotgun (WGS) entry which is preliminary data.</text>
</comment>
<gene>
    <name evidence="2" type="ORF">DR950_24480</name>
</gene>
<dbReference type="Proteomes" id="UP000263377">
    <property type="component" value="Unassembled WGS sequence"/>
</dbReference>
<name>A0A372ZYJ1_9ACTN</name>
<evidence type="ECO:0000313" key="3">
    <source>
        <dbReference type="Proteomes" id="UP000263377"/>
    </source>
</evidence>
<feature type="region of interest" description="Disordered" evidence="1">
    <location>
        <begin position="1"/>
        <end position="25"/>
    </location>
</feature>
<dbReference type="EMBL" id="QVIG01000001">
    <property type="protein sequence ID" value="RGD60512.1"/>
    <property type="molecule type" value="Genomic_DNA"/>
</dbReference>
<organism evidence="2 3">
    <name type="scientific">Kitasatospora xanthocidica</name>
    <dbReference type="NCBI Taxonomy" id="83382"/>
    <lineage>
        <taxon>Bacteria</taxon>
        <taxon>Bacillati</taxon>
        <taxon>Actinomycetota</taxon>
        <taxon>Actinomycetes</taxon>
        <taxon>Kitasatosporales</taxon>
        <taxon>Streptomycetaceae</taxon>
        <taxon>Kitasatospora</taxon>
    </lineage>
</organism>
<protein>
    <submittedName>
        <fullName evidence="2">Uncharacterized protein</fullName>
    </submittedName>
</protein>
<sequence>MQSGGAELNVGCPGGGGPGRPGGARVALVRRSESEPGAESGPEVTIDQLDATERCETLLQDTLDAVRPAPVWQGAPARAGARLPLPGRESELLWYVTRGRDLLTVVSLSRRAALADVVERHWRRRGWTITSLNAGRDRPGVAAATPDGYRLELRFGESGEAGLTASSPGVARSERGPVLSGSVDRCAPPLPYVRCPYWSALV</sequence>
<reference evidence="2 3" key="1">
    <citation type="submission" date="2018-08" db="EMBL/GenBank/DDBJ databases">
        <title>Diversity &amp; Physiological Properties of Lignin-Decomposing Actinobacteria from Soil.</title>
        <authorList>
            <person name="Roh S.G."/>
            <person name="Kim S.B."/>
        </authorList>
    </citation>
    <scope>NUCLEOTIDE SEQUENCE [LARGE SCALE GENOMIC DNA]</scope>
    <source>
        <strain evidence="2 3">MMS17-GH009</strain>
    </source>
</reference>
<evidence type="ECO:0000313" key="2">
    <source>
        <dbReference type="EMBL" id="RGD60512.1"/>
    </source>
</evidence>
<evidence type="ECO:0000256" key="1">
    <source>
        <dbReference type="SAM" id="MobiDB-lite"/>
    </source>
</evidence>
<accession>A0A372ZYJ1</accession>
<dbReference type="AlphaFoldDB" id="A0A372ZYJ1"/>